<dbReference type="InterPro" id="IPR010093">
    <property type="entry name" value="SinI_DNA-bd"/>
</dbReference>
<evidence type="ECO:0000313" key="3">
    <source>
        <dbReference type="EMBL" id="NHQ73541.1"/>
    </source>
</evidence>
<feature type="domain" description="Helix-turn-helix" evidence="2">
    <location>
        <begin position="5"/>
        <end position="53"/>
    </location>
</feature>
<dbReference type="Pfam" id="PF12728">
    <property type="entry name" value="HTH_17"/>
    <property type="match status" value="1"/>
</dbReference>
<reference evidence="3" key="1">
    <citation type="submission" date="2020-03" db="EMBL/GenBank/DDBJ databases">
        <title>Roseovarius gahaiensis sp. nov., isolated from Gahai Saline Lake, China.</title>
        <authorList>
            <person name="Sun X."/>
        </authorList>
    </citation>
    <scope>NUCLEOTIDE SEQUENCE</scope>
    <source>
        <strain evidence="3">GH877</strain>
    </source>
</reference>
<proteinExistence type="predicted"/>
<dbReference type="EMBL" id="JAAORB010000004">
    <property type="protein sequence ID" value="NHQ73541.1"/>
    <property type="molecule type" value="Genomic_DNA"/>
</dbReference>
<dbReference type="InterPro" id="IPR041657">
    <property type="entry name" value="HTH_17"/>
</dbReference>
<gene>
    <name evidence="3" type="ORF">HAT86_03545</name>
</gene>
<dbReference type="PANTHER" id="PTHR38431:SF1">
    <property type="entry name" value="BLL2305 PROTEIN"/>
    <property type="match status" value="1"/>
</dbReference>
<sequence length="291" mass="31270">MPPDYLTVRELAELLRIKERKVYDLAASGDVPVSRATGKLLFPRREIEAWIASASTGGAPAPAAPRPAICLGSHDPLLEWALRQSRCGLASFFDGSLDGLDRFCAGEGMAAGLHLHDVQSGDWNVAQVAGRCADQNAVLVAWARRTRGLVMRPDLADAVTGIADLTGRVIVPRPAETGTQALFVELATKAGLKLSTARQTDTAPSETDAVMAVADGHGDVTFGLQSLAAQHGLAFVPVIEERFDLLVDRRAWFEPPMQRLMTFCQSDSFKTHAGQMAGYDVAECGSVRWNA</sequence>
<evidence type="ECO:0000259" key="1">
    <source>
        <dbReference type="Pfam" id="PF12727"/>
    </source>
</evidence>
<feature type="domain" description="PBP" evidence="1">
    <location>
        <begin position="83"/>
        <end position="265"/>
    </location>
</feature>
<name>A0A967BCT0_9RHOB</name>
<dbReference type="RefSeq" id="WP_167193475.1">
    <property type="nucleotide sequence ID" value="NZ_JAAORB010000004.1"/>
</dbReference>
<dbReference type="Proteomes" id="UP000639775">
    <property type="component" value="Unassembled WGS sequence"/>
</dbReference>
<dbReference type="PANTHER" id="PTHR38431">
    <property type="entry name" value="BLL2305 PROTEIN"/>
    <property type="match status" value="1"/>
</dbReference>
<dbReference type="Gene3D" id="3.40.190.10">
    <property type="entry name" value="Periplasmic binding protein-like II"/>
    <property type="match status" value="1"/>
</dbReference>
<evidence type="ECO:0000313" key="4">
    <source>
        <dbReference type="Proteomes" id="UP000639775"/>
    </source>
</evidence>
<dbReference type="Pfam" id="PF12727">
    <property type="entry name" value="PBP_like"/>
    <property type="match status" value="1"/>
</dbReference>
<comment type="caution">
    <text evidence="3">The sequence shown here is derived from an EMBL/GenBank/DDBJ whole genome shotgun (WGS) entry which is preliminary data.</text>
</comment>
<dbReference type="SUPFAM" id="SSF53850">
    <property type="entry name" value="Periplasmic binding protein-like II"/>
    <property type="match status" value="1"/>
</dbReference>
<keyword evidence="4" id="KW-1185">Reference proteome</keyword>
<dbReference type="AlphaFoldDB" id="A0A967BCT0"/>
<dbReference type="InterPro" id="IPR024370">
    <property type="entry name" value="PBP_domain"/>
</dbReference>
<accession>A0A967BCT0</accession>
<dbReference type="GO" id="GO:0003677">
    <property type="term" value="F:DNA binding"/>
    <property type="evidence" value="ECO:0007669"/>
    <property type="project" value="InterPro"/>
</dbReference>
<dbReference type="NCBIfam" id="TIGR01764">
    <property type="entry name" value="excise"/>
    <property type="match status" value="1"/>
</dbReference>
<organism evidence="3 4">
    <name type="scientific">Roseovarius gahaiensis</name>
    <dbReference type="NCBI Taxonomy" id="2716691"/>
    <lineage>
        <taxon>Bacteria</taxon>
        <taxon>Pseudomonadati</taxon>
        <taxon>Pseudomonadota</taxon>
        <taxon>Alphaproteobacteria</taxon>
        <taxon>Rhodobacterales</taxon>
        <taxon>Roseobacteraceae</taxon>
        <taxon>Roseovarius</taxon>
    </lineage>
</organism>
<evidence type="ECO:0000259" key="2">
    <source>
        <dbReference type="Pfam" id="PF12728"/>
    </source>
</evidence>
<protein>
    <submittedName>
        <fullName evidence="3">Helix-turn-helix transcriptional regulator</fullName>
    </submittedName>
</protein>